<organism evidence="2 3">
    <name type="scientific">Thalassobaculum litoreum DSM 18839</name>
    <dbReference type="NCBI Taxonomy" id="1123362"/>
    <lineage>
        <taxon>Bacteria</taxon>
        <taxon>Pseudomonadati</taxon>
        <taxon>Pseudomonadota</taxon>
        <taxon>Alphaproteobacteria</taxon>
        <taxon>Rhodospirillales</taxon>
        <taxon>Thalassobaculaceae</taxon>
        <taxon>Thalassobaculum</taxon>
    </lineage>
</organism>
<feature type="transmembrane region" description="Helical" evidence="1">
    <location>
        <begin position="12"/>
        <end position="33"/>
    </location>
</feature>
<name>A0A8G2F0D3_9PROT</name>
<keyword evidence="1" id="KW-1133">Transmembrane helix</keyword>
<keyword evidence="1" id="KW-0472">Membrane</keyword>
<dbReference type="RefSeq" id="WP_093154724.1">
    <property type="nucleotide sequence ID" value="NZ_FNBW01000033.1"/>
</dbReference>
<keyword evidence="1" id="KW-0812">Transmembrane</keyword>
<dbReference type="Proteomes" id="UP000198615">
    <property type="component" value="Unassembled WGS sequence"/>
</dbReference>
<proteinExistence type="predicted"/>
<accession>A0A8G2F0D3</accession>
<evidence type="ECO:0000313" key="3">
    <source>
        <dbReference type="Proteomes" id="UP000198615"/>
    </source>
</evidence>
<keyword evidence="3" id="KW-1185">Reference proteome</keyword>
<dbReference type="AlphaFoldDB" id="A0A8G2F0D3"/>
<evidence type="ECO:0000313" key="2">
    <source>
        <dbReference type="EMBL" id="SDG60481.1"/>
    </source>
</evidence>
<evidence type="ECO:0000256" key="1">
    <source>
        <dbReference type="SAM" id="Phobius"/>
    </source>
</evidence>
<sequence length="62" mass="6425">MRKGLMSARSAILGPIATMIVMVAMVPQGPAALHDTSRTVSSGAADIVLLASPRRFSDDTLA</sequence>
<reference evidence="2 3" key="1">
    <citation type="submission" date="2016-10" db="EMBL/GenBank/DDBJ databases">
        <authorList>
            <person name="Varghese N."/>
            <person name="Submissions S."/>
        </authorList>
    </citation>
    <scope>NUCLEOTIDE SEQUENCE [LARGE SCALE GENOMIC DNA]</scope>
    <source>
        <strain evidence="2 3">DSM 18839</strain>
    </source>
</reference>
<protein>
    <submittedName>
        <fullName evidence="2">Uncharacterized protein</fullName>
    </submittedName>
</protein>
<comment type="caution">
    <text evidence="2">The sequence shown here is derived from an EMBL/GenBank/DDBJ whole genome shotgun (WGS) entry which is preliminary data.</text>
</comment>
<dbReference type="EMBL" id="FNBW01000033">
    <property type="protein sequence ID" value="SDG60481.1"/>
    <property type="molecule type" value="Genomic_DNA"/>
</dbReference>
<gene>
    <name evidence="2" type="ORF">SAMN05660686_04994</name>
</gene>